<dbReference type="PANTHER" id="PTHR31048">
    <property type="entry name" value="OS03G0233200 PROTEIN"/>
    <property type="match status" value="1"/>
</dbReference>
<evidence type="ECO:0000256" key="1">
    <source>
        <dbReference type="SAM" id="MobiDB-lite"/>
    </source>
</evidence>
<feature type="compositionally biased region" description="Basic and acidic residues" evidence="1">
    <location>
        <begin position="253"/>
        <end position="287"/>
    </location>
</feature>
<protein>
    <recommendedName>
        <fullName evidence="5">Thaumatin-like protein</fullName>
    </recommendedName>
</protein>
<dbReference type="Pfam" id="PF00314">
    <property type="entry name" value="Thaumatin"/>
    <property type="match status" value="2"/>
</dbReference>
<keyword evidence="2" id="KW-0732">Signal</keyword>
<sequence length="337" mass="35945">MAEPLSLALRRLRLNTTILLFSAAGAYSTRLTLANECSYTVWPGVVSGRGTSSVSTTITSFTLLQGESASIFIPAGPWSGQFWARTLCSYDYTGRFTYLTGDCGIGSAKCASVQIVPPVTVAEFNISGNGRLDLYIVSSSLGYNLGILVVPHGSSGGYCMATGAHALPETCKPSPYSLYLKSRCPYVFGYKYADRRNNTSRFACISADYAITFCPHPSSKVGGLASTVKKGMKFERKRRRSGDGVSGQVAYGGRREGEKNRGEAEGEGGPRPRLGRGERGKGKEENGKTATAVRGRGGTRDGGKKRVKGERGEGRGRGGRGAEAKVAVEGEERERGK</sequence>
<dbReference type="AlphaFoldDB" id="A0AA88V2D4"/>
<name>A0AA88V2D4_9ASTE</name>
<gene>
    <name evidence="3" type="ORF">RJ639_021630</name>
</gene>
<evidence type="ECO:0000256" key="2">
    <source>
        <dbReference type="SAM" id="SignalP"/>
    </source>
</evidence>
<feature type="compositionally biased region" description="Basic and acidic residues" evidence="1">
    <location>
        <begin position="298"/>
        <end position="337"/>
    </location>
</feature>
<proteinExistence type="predicted"/>
<keyword evidence="4" id="KW-1185">Reference proteome</keyword>
<dbReference type="InterPro" id="IPR037176">
    <property type="entry name" value="Osmotin/thaumatin-like_sf"/>
</dbReference>
<evidence type="ECO:0000313" key="4">
    <source>
        <dbReference type="Proteomes" id="UP001188597"/>
    </source>
</evidence>
<feature type="chain" id="PRO_5041647120" description="Thaumatin-like protein" evidence="2">
    <location>
        <begin position="35"/>
        <end position="337"/>
    </location>
</feature>
<dbReference type="SMART" id="SM00205">
    <property type="entry name" value="THN"/>
    <property type="match status" value="1"/>
</dbReference>
<comment type="caution">
    <text evidence="3">The sequence shown here is derived from an EMBL/GenBank/DDBJ whole genome shotgun (WGS) entry which is preliminary data.</text>
</comment>
<dbReference type="Proteomes" id="UP001188597">
    <property type="component" value="Unassembled WGS sequence"/>
</dbReference>
<feature type="region of interest" description="Disordered" evidence="1">
    <location>
        <begin position="232"/>
        <end position="337"/>
    </location>
</feature>
<dbReference type="SUPFAM" id="SSF49870">
    <property type="entry name" value="Osmotin, thaumatin-like protein"/>
    <property type="match status" value="1"/>
</dbReference>
<dbReference type="EMBL" id="JAVXUP010003017">
    <property type="protein sequence ID" value="KAK3000394.1"/>
    <property type="molecule type" value="Genomic_DNA"/>
</dbReference>
<dbReference type="InterPro" id="IPR001938">
    <property type="entry name" value="Thaumatin"/>
</dbReference>
<dbReference type="Gene3D" id="2.60.110.10">
    <property type="entry name" value="Thaumatin"/>
    <property type="match status" value="2"/>
</dbReference>
<dbReference type="PROSITE" id="PS51367">
    <property type="entry name" value="THAUMATIN_2"/>
    <property type="match status" value="1"/>
</dbReference>
<reference evidence="3" key="1">
    <citation type="submission" date="2022-12" db="EMBL/GenBank/DDBJ databases">
        <title>Draft genome assemblies for two species of Escallonia (Escalloniales).</title>
        <authorList>
            <person name="Chanderbali A."/>
            <person name="Dervinis C."/>
            <person name="Anghel I."/>
            <person name="Soltis D."/>
            <person name="Soltis P."/>
            <person name="Zapata F."/>
        </authorList>
    </citation>
    <scope>NUCLEOTIDE SEQUENCE</scope>
    <source>
        <strain evidence="3">UCBG64.0493</strain>
        <tissue evidence="3">Leaf</tissue>
    </source>
</reference>
<dbReference type="PRINTS" id="PR00347">
    <property type="entry name" value="THAUMATIN"/>
</dbReference>
<feature type="signal peptide" evidence="2">
    <location>
        <begin position="1"/>
        <end position="34"/>
    </location>
</feature>
<evidence type="ECO:0000313" key="3">
    <source>
        <dbReference type="EMBL" id="KAK3000394.1"/>
    </source>
</evidence>
<accession>A0AA88V2D4</accession>
<organism evidence="3 4">
    <name type="scientific">Escallonia herrerae</name>
    <dbReference type="NCBI Taxonomy" id="1293975"/>
    <lineage>
        <taxon>Eukaryota</taxon>
        <taxon>Viridiplantae</taxon>
        <taxon>Streptophyta</taxon>
        <taxon>Embryophyta</taxon>
        <taxon>Tracheophyta</taxon>
        <taxon>Spermatophyta</taxon>
        <taxon>Magnoliopsida</taxon>
        <taxon>eudicotyledons</taxon>
        <taxon>Gunneridae</taxon>
        <taxon>Pentapetalae</taxon>
        <taxon>asterids</taxon>
        <taxon>campanulids</taxon>
        <taxon>Escalloniales</taxon>
        <taxon>Escalloniaceae</taxon>
        <taxon>Escallonia</taxon>
    </lineage>
</organism>
<evidence type="ECO:0008006" key="5">
    <source>
        <dbReference type="Google" id="ProtNLM"/>
    </source>
</evidence>